<dbReference type="GO" id="GO:0005886">
    <property type="term" value="C:plasma membrane"/>
    <property type="evidence" value="ECO:0007669"/>
    <property type="project" value="UniProtKB-SubCell"/>
</dbReference>
<evidence type="ECO:0000313" key="14">
    <source>
        <dbReference type="Proteomes" id="UP000317496"/>
    </source>
</evidence>
<dbReference type="AlphaFoldDB" id="A0A516H2U2"/>
<keyword evidence="5 8" id="KW-1133">Transmembrane helix</keyword>
<feature type="transmembrane region" description="Helical" evidence="8">
    <location>
        <begin position="571"/>
        <end position="593"/>
    </location>
</feature>
<evidence type="ECO:0000256" key="6">
    <source>
        <dbReference type="ARBA" id="ARBA00023136"/>
    </source>
</evidence>
<evidence type="ECO:0000313" key="13">
    <source>
        <dbReference type="EMBL" id="QDO98088.1"/>
    </source>
</evidence>
<dbReference type="SUPFAM" id="SSF82861">
    <property type="entry name" value="Mechanosensitive channel protein MscS (YggB), transmembrane region"/>
    <property type="match status" value="1"/>
</dbReference>
<dbReference type="SUPFAM" id="SSF82689">
    <property type="entry name" value="Mechanosensitive channel protein MscS (YggB), C-terminal domain"/>
    <property type="match status" value="1"/>
</dbReference>
<gene>
    <name evidence="13" type="ORF">FNB15_12760</name>
</gene>
<proteinExistence type="inferred from homology"/>
<dbReference type="Pfam" id="PF21082">
    <property type="entry name" value="MS_channel_3rd"/>
    <property type="match status" value="1"/>
</dbReference>
<feature type="signal peptide" evidence="9">
    <location>
        <begin position="1"/>
        <end position="26"/>
    </location>
</feature>
<evidence type="ECO:0000256" key="5">
    <source>
        <dbReference type="ARBA" id="ARBA00022989"/>
    </source>
</evidence>
<evidence type="ECO:0000259" key="10">
    <source>
        <dbReference type="Pfam" id="PF00924"/>
    </source>
</evidence>
<keyword evidence="4 8" id="KW-0812">Transmembrane</keyword>
<evidence type="ECO:0000256" key="1">
    <source>
        <dbReference type="ARBA" id="ARBA00004651"/>
    </source>
</evidence>
<evidence type="ECO:0000256" key="8">
    <source>
        <dbReference type="SAM" id="Phobius"/>
    </source>
</evidence>
<feature type="region of interest" description="Disordered" evidence="7">
    <location>
        <begin position="86"/>
        <end position="116"/>
    </location>
</feature>
<dbReference type="OrthoDB" id="9799209at2"/>
<evidence type="ECO:0000259" key="11">
    <source>
        <dbReference type="Pfam" id="PF12607"/>
    </source>
</evidence>
<evidence type="ECO:0000256" key="4">
    <source>
        <dbReference type="ARBA" id="ARBA00022692"/>
    </source>
</evidence>
<dbReference type="InterPro" id="IPR052702">
    <property type="entry name" value="MscS-like_channel"/>
</dbReference>
<comment type="similarity">
    <text evidence="2">Belongs to the MscS (TC 1.A.23) family.</text>
</comment>
<dbReference type="PANTHER" id="PTHR30347:SF1">
    <property type="entry name" value="MECHANOSENSITIVE CHANNEL MSCK"/>
    <property type="match status" value="1"/>
</dbReference>
<feature type="transmembrane region" description="Helical" evidence="8">
    <location>
        <begin position="212"/>
        <end position="233"/>
    </location>
</feature>
<dbReference type="InterPro" id="IPR049278">
    <property type="entry name" value="MS_channel_C"/>
</dbReference>
<sequence>MIFRPIHFLLSLALLLCLLVMPAVSAGAQQPATGTSSPGALTPTDWNAALSPITRQLRDPRMDDEGFAVLRADLDRLRVHATTERDQFRQVATATQSQLDALGPPPAAGQPREAAAVTESRRQLAVRLQSAQDSTKQAELALTRIVALQDEVADEARRQFTRQLLYRGASPFNPDFWRGGFDDIGATSAQVMAIPAQWWAADQGRRPGHSTLLQIVIVVAIAGALLVPTQRWLRRNYGILPENEDPSPVRRTIAAFTVLIGRTAMPLVVLWAAYGVLLGNGWLEGLVGSMVLMLMQAVSTALLAYGLAHATLAPHQPAWALIPLSEPERDKLLRRTAAVAVGMILLAVLVAPSRVPDFSFAGRNMVIAAVALFLFISNLAFSDPRVWRSLPDEWRPLRLLSGLIFGLNLVALVAMLLGYYGAAAFLSYGLLGSALSLGAYALVRIAVRDGLANLAENPDSRFRTWRQSLGLSGPMSTTSQLLLGLLADIILFLLLLAGLAVSWGVSRATLVSYMLELFYGVTIGPVTISLGNILTAVVVLVIGIGITRLLSGGLNSRLETQAGIDPGVRNSMVTGLTYVGYLLAIVAGVGVVGLDLSNLAIIAGALSVGIGFGLQNIVNNFVSGLILLIERPVKVGDWVVVGTREGYVRRINVRSTEIETFPRASVIIPNSELISQSVMNWTHRNRLGRIDIQINLSYNADLEKAREVLLKCLTEHPDILSMPAPLVVFREFEAGTLLFALRGHISDVEKRHIIESDLRFAIHKALKESGVGLPYGGPNTLHLADIERLEKALGGLRAAQDRPKSDGQA</sequence>
<keyword evidence="9" id="KW-0732">Signal</keyword>
<reference evidence="13 14" key="1">
    <citation type="submission" date="2019-07" db="EMBL/GenBank/DDBJ databases">
        <title>Genome sequencing for Ferrovibrio sp. K5.</title>
        <authorList>
            <person name="Park S.-J."/>
        </authorList>
    </citation>
    <scope>NUCLEOTIDE SEQUENCE [LARGE SCALE GENOMIC DNA]</scope>
    <source>
        <strain evidence="13 14">K5</strain>
    </source>
</reference>
<dbReference type="PANTHER" id="PTHR30347">
    <property type="entry name" value="POTASSIUM CHANNEL RELATED"/>
    <property type="match status" value="1"/>
</dbReference>
<dbReference type="InterPro" id="IPR010920">
    <property type="entry name" value="LSM_dom_sf"/>
</dbReference>
<dbReference type="InterPro" id="IPR022249">
    <property type="entry name" value="DUF3772"/>
</dbReference>
<dbReference type="Pfam" id="PF00924">
    <property type="entry name" value="MS_channel_2nd"/>
    <property type="match status" value="1"/>
</dbReference>
<comment type="subcellular location">
    <subcellularLocation>
        <location evidence="1">Cell membrane</location>
        <topology evidence="1">Multi-pass membrane protein</topology>
    </subcellularLocation>
</comment>
<dbReference type="InterPro" id="IPR023408">
    <property type="entry name" value="MscS_beta-dom_sf"/>
</dbReference>
<evidence type="ECO:0000256" key="3">
    <source>
        <dbReference type="ARBA" id="ARBA00022475"/>
    </source>
</evidence>
<dbReference type="Gene3D" id="1.10.287.1260">
    <property type="match status" value="1"/>
</dbReference>
<keyword evidence="6 8" id="KW-0472">Membrane</keyword>
<dbReference type="Proteomes" id="UP000317496">
    <property type="component" value="Chromosome"/>
</dbReference>
<feature type="transmembrane region" description="Helical" evidence="8">
    <location>
        <begin position="286"/>
        <end position="312"/>
    </location>
</feature>
<dbReference type="KEGG" id="fer:FNB15_12760"/>
<feature type="transmembrane region" description="Helical" evidence="8">
    <location>
        <begin position="358"/>
        <end position="376"/>
    </location>
</feature>
<feature type="chain" id="PRO_5021906717" evidence="9">
    <location>
        <begin position="27"/>
        <end position="809"/>
    </location>
</feature>
<dbReference type="GO" id="GO:0008381">
    <property type="term" value="F:mechanosensitive monoatomic ion channel activity"/>
    <property type="evidence" value="ECO:0007669"/>
    <property type="project" value="UniProtKB-ARBA"/>
</dbReference>
<feature type="transmembrane region" description="Helical" evidence="8">
    <location>
        <begin position="397"/>
        <end position="419"/>
    </location>
</feature>
<protein>
    <submittedName>
        <fullName evidence="13">Mechanosensitive ion channel family protein</fullName>
    </submittedName>
</protein>
<evidence type="ECO:0000256" key="2">
    <source>
        <dbReference type="ARBA" id="ARBA00008017"/>
    </source>
</evidence>
<feature type="domain" description="DUF3772" evidence="11">
    <location>
        <begin position="136"/>
        <end position="189"/>
    </location>
</feature>
<feature type="transmembrane region" description="Helical" evidence="8">
    <location>
        <begin position="332"/>
        <end position="352"/>
    </location>
</feature>
<dbReference type="Pfam" id="PF12607">
    <property type="entry name" value="DUF3772"/>
    <property type="match status" value="1"/>
</dbReference>
<keyword evidence="3" id="KW-1003">Cell membrane</keyword>
<keyword evidence="14" id="KW-1185">Reference proteome</keyword>
<dbReference type="InterPro" id="IPR006685">
    <property type="entry name" value="MscS_channel_2nd"/>
</dbReference>
<evidence type="ECO:0000256" key="9">
    <source>
        <dbReference type="SAM" id="SignalP"/>
    </source>
</evidence>
<dbReference type="InterPro" id="IPR011066">
    <property type="entry name" value="MscS_channel_C_sf"/>
</dbReference>
<feature type="transmembrane region" description="Helical" evidence="8">
    <location>
        <begin position="481"/>
        <end position="505"/>
    </location>
</feature>
<dbReference type="Gene3D" id="2.30.30.60">
    <property type="match status" value="1"/>
</dbReference>
<evidence type="ECO:0000259" key="12">
    <source>
        <dbReference type="Pfam" id="PF21082"/>
    </source>
</evidence>
<feature type="transmembrane region" description="Helical" evidence="8">
    <location>
        <begin position="517"/>
        <end position="550"/>
    </location>
</feature>
<dbReference type="InterPro" id="IPR011014">
    <property type="entry name" value="MscS_channel_TM-2"/>
</dbReference>
<feature type="compositionally biased region" description="Polar residues" evidence="7">
    <location>
        <begin position="90"/>
        <end position="99"/>
    </location>
</feature>
<feature type="domain" description="Mechanosensitive ion channel MscS C-terminal" evidence="12">
    <location>
        <begin position="690"/>
        <end position="771"/>
    </location>
</feature>
<organism evidence="13 14">
    <name type="scientific">Ferrovibrio terrae</name>
    <dbReference type="NCBI Taxonomy" id="2594003"/>
    <lineage>
        <taxon>Bacteria</taxon>
        <taxon>Pseudomonadati</taxon>
        <taxon>Pseudomonadota</taxon>
        <taxon>Alphaproteobacteria</taxon>
        <taxon>Rhodospirillales</taxon>
        <taxon>Rhodospirillaceae</taxon>
        <taxon>Ferrovibrio</taxon>
    </lineage>
</organism>
<evidence type="ECO:0000256" key="7">
    <source>
        <dbReference type="SAM" id="MobiDB-lite"/>
    </source>
</evidence>
<feature type="domain" description="Mechanosensitive ion channel MscS" evidence="10">
    <location>
        <begin position="616"/>
        <end position="683"/>
    </location>
</feature>
<name>A0A516H2U2_9PROT</name>
<feature type="transmembrane region" description="Helical" evidence="8">
    <location>
        <begin position="253"/>
        <end position="274"/>
    </location>
</feature>
<feature type="transmembrane region" description="Helical" evidence="8">
    <location>
        <begin position="599"/>
        <end position="618"/>
    </location>
</feature>
<dbReference type="RefSeq" id="WP_144069069.1">
    <property type="nucleotide sequence ID" value="NZ_CP041636.1"/>
</dbReference>
<dbReference type="EMBL" id="CP041636">
    <property type="protein sequence ID" value="QDO98088.1"/>
    <property type="molecule type" value="Genomic_DNA"/>
</dbReference>
<feature type="transmembrane region" description="Helical" evidence="8">
    <location>
        <begin position="425"/>
        <end position="443"/>
    </location>
</feature>
<dbReference type="Gene3D" id="3.30.70.100">
    <property type="match status" value="1"/>
</dbReference>
<dbReference type="SUPFAM" id="SSF50182">
    <property type="entry name" value="Sm-like ribonucleoproteins"/>
    <property type="match status" value="1"/>
</dbReference>
<accession>A0A516H2U2</accession>